<dbReference type="EMBL" id="JAWQEG010001335">
    <property type="protein sequence ID" value="KAK3880264.1"/>
    <property type="molecule type" value="Genomic_DNA"/>
</dbReference>
<proteinExistence type="predicted"/>
<protein>
    <recommendedName>
        <fullName evidence="3">WAP domain-containing protein</fullName>
    </recommendedName>
</protein>
<sequence length="140" mass="15863">MQVFAVQPRRKIEWVEQEEEWKEVEGERRKARCPFLDLAAAIFPVGQSPQPCTSTSDCPREQLCCPVRSSSTDLCLDPICEHRINCRRGVLRSLQQKVSRHPYGATETVTVPRNRYAAQVTIVVPTSASSLDHLTHFPSD</sequence>
<evidence type="ECO:0000313" key="2">
    <source>
        <dbReference type="Proteomes" id="UP001286313"/>
    </source>
</evidence>
<evidence type="ECO:0000313" key="1">
    <source>
        <dbReference type="EMBL" id="KAK3880264.1"/>
    </source>
</evidence>
<name>A0AAE1FUT2_PETCI</name>
<dbReference type="AlphaFoldDB" id="A0AAE1FUT2"/>
<dbReference type="Proteomes" id="UP001286313">
    <property type="component" value="Unassembled WGS sequence"/>
</dbReference>
<comment type="caution">
    <text evidence="1">The sequence shown here is derived from an EMBL/GenBank/DDBJ whole genome shotgun (WGS) entry which is preliminary data.</text>
</comment>
<gene>
    <name evidence="1" type="ORF">Pcinc_015229</name>
</gene>
<reference evidence="1" key="1">
    <citation type="submission" date="2023-10" db="EMBL/GenBank/DDBJ databases">
        <title>Genome assemblies of two species of porcelain crab, Petrolisthes cinctipes and Petrolisthes manimaculis (Anomura: Porcellanidae).</title>
        <authorList>
            <person name="Angst P."/>
        </authorList>
    </citation>
    <scope>NUCLEOTIDE SEQUENCE</scope>
    <source>
        <strain evidence="1">PB745_01</strain>
        <tissue evidence="1">Gill</tissue>
    </source>
</reference>
<accession>A0AAE1FUT2</accession>
<organism evidence="1 2">
    <name type="scientific">Petrolisthes cinctipes</name>
    <name type="common">Flat porcelain crab</name>
    <dbReference type="NCBI Taxonomy" id="88211"/>
    <lineage>
        <taxon>Eukaryota</taxon>
        <taxon>Metazoa</taxon>
        <taxon>Ecdysozoa</taxon>
        <taxon>Arthropoda</taxon>
        <taxon>Crustacea</taxon>
        <taxon>Multicrustacea</taxon>
        <taxon>Malacostraca</taxon>
        <taxon>Eumalacostraca</taxon>
        <taxon>Eucarida</taxon>
        <taxon>Decapoda</taxon>
        <taxon>Pleocyemata</taxon>
        <taxon>Anomura</taxon>
        <taxon>Galatheoidea</taxon>
        <taxon>Porcellanidae</taxon>
        <taxon>Petrolisthes</taxon>
    </lineage>
</organism>
<evidence type="ECO:0008006" key="3">
    <source>
        <dbReference type="Google" id="ProtNLM"/>
    </source>
</evidence>
<keyword evidence="2" id="KW-1185">Reference proteome</keyword>